<dbReference type="Pfam" id="PF03106">
    <property type="entry name" value="WRKY"/>
    <property type="match status" value="1"/>
</dbReference>
<dbReference type="AlphaFoldDB" id="A0A8S0T8Q2"/>
<dbReference type="Gene3D" id="2.20.25.80">
    <property type="entry name" value="WRKY domain"/>
    <property type="match status" value="1"/>
</dbReference>
<keyword evidence="2" id="KW-0805">Transcription regulation</keyword>
<dbReference type="PROSITE" id="PS50811">
    <property type="entry name" value="WRKY"/>
    <property type="match status" value="1"/>
</dbReference>
<comment type="caution">
    <text evidence="7">The sequence shown here is derived from an EMBL/GenBank/DDBJ whole genome shotgun (WGS) entry which is preliminary data.</text>
</comment>
<evidence type="ECO:0000256" key="1">
    <source>
        <dbReference type="ARBA" id="ARBA00004123"/>
    </source>
</evidence>
<dbReference type="SUPFAM" id="SSF118290">
    <property type="entry name" value="WRKY DNA-binding domain"/>
    <property type="match status" value="1"/>
</dbReference>
<keyword evidence="3" id="KW-0238">DNA-binding</keyword>
<evidence type="ECO:0000256" key="2">
    <source>
        <dbReference type="ARBA" id="ARBA00023015"/>
    </source>
</evidence>
<name>A0A8S0T8Q2_OLEEU</name>
<keyword evidence="8" id="KW-1185">Reference proteome</keyword>
<dbReference type="InterPro" id="IPR018872">
    <property type="entry name" value="Zn-cluster-dom"/>
</dbReference>
<evidence type="ECO:0000256" key="5">
    <source>
        <dbReference type="ARBA" id="ARBA00023242"/>
    </source>
</evidence>
<feature type="domain" description="WRKY" evidence="6">
    <location>
        <begin position="261"/>
        <end position="327"/>
    </location>
</feature>
<dbReference type="PANTHER" id="PTHR31282">
    <property type="entry name" value="WRKY TRANSCRIPTION FACTOR 21-RELATED"/>
    <property type="match status" value="1"/>
</dbReference>
<dbReference type="OrthoDB" id="777189at2759"/>
<keyword evidence="5" id="KW-0539">Nucleus</keyword>
<accession>A0A8S0T8Q2</accession>
<sequence length="348" mass="38155">MAVEMMGYNNVNEQVALQEAATAGLKSMDHLIHLVSHKEQQNRQIDCTEITDFTVSKFKKVIPILKRTGHARFRRAPAQPSTSERFTSVEYQNRASGSCQLPPEHPPVSEYYKPQPNLNLNLFPLSPVAALAREPVPAPAFTLDFTKPSVVGSSPFAKECTNDVICKEGFGLSAALSTSGNSSTTFVSSITGDGSVSNGKGGSSSMFTIPAVPSISTGKPPISGKRCREHTQSDNISGRCHCKKRKSRVRRTVRVPACSSKIADIPADEYSWRKYGQKPIKGSPYPRGYYKCSTVRGCPARKHVERATDDPSMLIVTYEGEHRHTQHAMQDSTSVGDDQFVVFESAEK</sequence>
<evidence type="ECO:0000256" key="4">
    <source>
        <dbReference type="ARBA" id="ARBA00023163"/>
    </source>
</evidence>
<dbReference type="GO" id="GO:0003700">
    <property type="term" value="F:DNA-binding transcription factor activity"/>
    <property type="evidence" value="ECO:0007669"/>
    <property type="project" value="InterPro"/>
</dbReference>
<keyword evidence="4" id="KW-0804">Transcription</keyword>
<evidence type="ECO:0000313" key="8">
    <source>
        <dbReference type="Proteomes" id="UP000594638"/>
    </source>
</evidence>
<dbReference type="SMART" id="SM00774">
    <property type="entry name" value="WRKY"/>
    <property type="match status" value="1"/>
</dbReference>
<evidence type="ECO:0000313" key="7">
    <source>
        <dbReference type="EMBL" id="CAA3000270.1"/>
    </source>
</evidence>
<dbReference type="InterPro" id="IPR036576">
    <property type="entry name" value="WRKY_dom_sf"/>
</dbReference>
<organism evidence="7 8">
    <name type="scientific">Olea europaea subsp. europaea</name>
    <dbReference type="NCBI Taxonomy" id="158383"/>
    <lineage>
        <taxon>Eukaryota</taxon>
        <taxon>Viridiplantae</taxon>
        <taxon>Streptophyta</taxon>
        <taxon>Embryophyta</taxon>
        <taxon>Tracheophyta</taxon>
        <taxon>Spermatophyta</taxon>
        <taxon>Magnoliopsida</taxon>
        <taxon>eudicotyledons</taxon>
        <taxon>Gunneridae</taxon>
        <taxon>Pentapetalae</taxon>
        <taxon>asterids</taxon>
        <taxon>lamiids</taxon>
        <taxon>Lamiales</taxon>
        <taxon>Oleaceae</taxon>
        <taxon>Oleeae</taxon>
        <taxon>Olea</taxon>
    </lineage>
</organism>
<reference evidence="7 8" key="1">
    <citation type="submission" date="2019-12" db="EMBL/GenBank/DDBJ databases">
        <authorList>
            <person name="Alioto T."/>
            <person name="Alioto T."/>
            <person name="Gomez Garrido J."/>
        </authorList>
    </citation>
    <scope>NUCLEOTIDE SEQUENCE [LARGE SCALE GENOMIC DNA]</scope>
</reference>
<dbReference type="Pfam" id="PF10533">
    <property type="entry name" value="Plant_zn_clust"/>
    <property type="match status" value="1"/>
</dbReference>
<dbReference type="FunFam" id="2.20.25.80:FF:000004">
    <property type="entry name" value="WRKY transcription factor 65"/>
    <property type="match status" value="1"/>
</dbReference>
<evidence type="ECO:0000259" key="6">
    <source>
        <dbReference type="PROSITE" id="PS50811"/>
    </source>
</evidence>
<dbReference type="GO" id="GO:0005516">
    <property type="term" value="F:calmodulin binding"/>
    <property type="evidence" value="ECO:0007669"/>
    <property type="project" value="UniProtKB-ARBA"/>
</dbReference>
<dbReference type="GO" id="GO:0043565">
    <property type="term" value="F:sequence-specific DNA binding"/>
    <property type="evidence" value="ECO:0007669"/>
    <property type="project" value="InterPro"/>
</dbReference>
<gene>
    <name evidence="7" type="ORF">OLEA9_A111925</name>
</gene>
<dbReference type="EMBL" id="CACTIH010005681">
    <property type="protein sequence ID" value="CAA3000270.1"/>
    <property type="molecule type" value="Genomic_DNA"/>
</dbReference>
<dbReference type="InterPro" id="IPR003657">
    <property type="entry name" value="WRKY_dom"/>
</dbReference>
<proteinExistence type="predicted"/>
<protein>
    <submittedName>
        <fullName evidence="7">Probable WRKY transcription factor 17</fullName>
    </submittedName>
</protein>
<evidence type="ECO:0000256" key="3">
    <source>
        <dbReference type="ARBA" id="ARBA00023125"/>
    </source>
</evidence>
<dbReference type="GO" id="GO:0005634">
    <property type="term" value="C:nucleus"/>
    <property type="evidence" value="ECO:0007669"/>
    <property type="project" value="UniProtKB-SubCell"/>
</dbReference>
<comment type="subcellular location">
    <subcellularLocation>
        <location evidence="1">Nucleus</location>
    </subcellularLocation>
</comment>
<dbReference type="InterPro" id="IPR044810">
    <property type="entry name" value="WRKY_plant"/>
</dbReference>
<dbReference type="Proteomes" id="UP000594638">
    <property type="component" value="Unassembled WGS sequence"/>
</dbReference>
<dbReference type="Gramene" id="OE9A111925T1">
    <property type="protein sequence ID" value="OE9A111925C1"/>
    <property type="gene ID" value="OE9A111925"/>
</dbReference>